<dbReference type="InterPro" id="IPR029063">
    <property type="entry name" value="SAM-dependent_MTases_sf"/>
</dbReference>
<comment type="caution">
    <text evidence="9">The sequence shown here is derived from an EMBL/GenBank/DDBJ whole genome shotgun (WGS) entry which is preliminary data.</text>
</comment>
<feature type="active site" description="Nucleophile" evidence="7">
    <location>
        <position position="243"/>
    </location>
</feature>
<dbReference type="CDD" id="cd02440">
    <property type="entry name" value="AdoMet_MTases"/>
    <property type="match status" value="1"/>
</dbReference>
<reference evidence="9" key="1">
    <citation type="submission" date="2020-10" db="EMBL/GenBank/DDBJ databases">
        <authorList>
            <person name="Gilroy R."/>
        </authorList>
    </citation>
    <scope>NUCLEOTIDE SEQUENCE</scope>
    <source>
        <strain evidence="9">CHK189-12415</strain>
    </source>
</reference>
<dbReference type="InterPro" id="IPR023267">
    <property type="entry name" value="RCMT"/>
</dbReference>
<dbReference type="Proteomes" id="UP000824241">
    <property type="component" value="Unassembled WGS sequence"/>
</dbReference>
<dbReference type="GO" id="GO:0003723">
    <property type="term" value="F:RNA binding"/>
    <property type="evidence" value="ECO:0007669"/>
    <property type="project" value="UniProtKB-UniRule"/>
</dbReference>
<keyword evidence="4 7" id="KW-0808">Transferase</keyword>
<dbReference type="PANTHER" id="PTHR22807:SF30">
    <property type="entry name" value="28S RRNA (CYTOSINE(4447)-C(5))-METHYLTRANSFERASE-RELATED"/>
    <property type="match status" value="1"/>
</dbReference>
<dbReference type="Pfam" id="PF01189">
    <property type="entry name" value="Methyltr_RsmB-F"/>
    <property type="match status" value="1"/>
</dbReference>
<feature type="binding site" evidence="7">
    <location>
        <begin position="121"/>
        <end position="127"/>
    </location>
    <ligand>
        <name>S-adenosyl-L-methionine</name>
        <dbReference type="ChEBI" id="CHEBI:59789"/>
    </ligand>
</feature>
<evidence type="ECO:0000256" key="3">
    <source>
        <dbReference type="ARBA" id="ARBA00022603"/>
    </source>
</evidence>
<evidence type="ECO:0000259" key="8">
    <source>
        <dbReference type="PROSITE" id="PS51686"/>
    </source>
</evidence>
<evidence type="ECO:0000256" key="4">
    <source>
        <dbReference type="ARBA" id="ARBA00022679"/>
    </source>
</evidence>
<dbReference type="Gene3D" id="3.30.70.1170">
    <property type="entry name" value="Sun protein, domain 3"/>
    <property type="match status" value="1"/>
</dbReference>
<organism evidence="9 10">
    <name type="scientific">Candidatus Faecivivens stercoravium</name>
    <dbReference type="NCBI Taxonomy" id="2840803"/>
    <lineage>
        <taxon>Bacteria</taxon>
        <taxon>Bacillati</taxon>
        <taxon>Bacillota</taxon>
        <taxon>Clostridia</taxon>
        <taxon>Eubacteriales</taxon>
        <taxon>Oscillospiraceae</taxon>
        <taxon>Oscillospiraceae incertae sedis</taxon>
        <taxon>Candidatus Faecivivens</taxon>
    </lineage>
</organism>
<accession>A0A9D1DWL1</accession>
<protein>
    <submittedName>
        <fullName evidence="9">RsmB/NOP family class I SAM-dependent RNA methyltransferase</fullName>
    </submittedName>
</protein>
<name>A0A9D1DWL1_9FIRM</name>
<comment type="caution">
    <text evidence="7">Lacks conserved residue(s) required for the propagation of feature annotation.</text>
</comment>
<feature type="domain" description="SAM-dependent MTase RsmB/NOP-type" evidence="8">
    <location>
        <begin position="30"/>
        <end position="318"/>
    </location>
</feature>
<dbReference type="AlphaFoldDB" id="A0A9D1DWL1"/>
<dbReference type="Gene3D" id="3.40.50.150">
    <property type="entry name" value="Vaccinia Virus protein VP39"/>
    <property type="match status" value="1"/>
</dbReference>
<feature type="binding site" evidence="7">
    <location>
        <position position="145"/>
    </location>
    <ligand>
        <name>S-adenosyl-L-methionine</name>
        <dbReference type="ChEBI" id="CHEBI:59789"/>
    </ligand>
</feature>
<keyword evidence="3 7" id="KW-0489">Methyltransferase</keyword>
<dbReference type="GO" id="GO:0008173">
    <property type="term" value="F:RNA methyltransferase activity"/>
    <property type="evidence" value="ECO:0007669"/>
    <property type="project" value="InterPro"/>
</dbReference>
<keyword evidence="2" id="KW-0963">Cytoplasm</keyword>
<dbReference type="GO" id="GO:0001510">
    <property type="term" value="P:RNA methylation"/>
    <property type="evidence" value="ECO:0007669"/>
    <property type="project" value="InterPro"/>
</dbReference>
<dbReference type="Pfam" id="PF17125">
    <property type="entry name" value="Methyltr_RsmF_N"/>
    <property type="match status" value="1"/>
</dbReference>
<dbReference type="PANTHER" id="PTHR22807">
    <property type="entry name" value="NOP2 YEAST -RELATED NOL1/NOP2/FMU SUN DOMAIN-CONTAINING"/>
    <property type="match status" value="1"/>
</dbReference>
<comment type="similarity">
    <text evidence="1 7">Belongs to the class I-like SAM-binding methyltransferase superfamily. RsmB/NOP family.</text>
</comment>
<evidence type="ECO:0000256" key="1">
    <source>
        <dbReference type="ARBA" id="ARBA00007494"/>
    </source>
</evidence>
<dbReference type="InterPro" id="IPR031341">
    <property type="entry name" value="Methyltr_RsmF_N"/>
</dbReference>
<sequence length="329" mass="35917">MTGGFSPEGLPEAFLARMEQMLGEEYPDFLSHFSLGERHYGLRANSLKIGPADFAAALGERFHLSPIPWCGAGFTYDPETRPGRSVFHEAGLYYIQEPSAMSAAEALLIPEGTGFRVLDLCAAPGGKSTQLAAKMAGRGLLVSNEIVPGRAKILSQNLERMGAANAVVLNESPERLAAFFPGSFDRVLVDAPCSGEGMYRKNEIALTEWSEANVRRCAARQDGILDCAAHLLAPGGEMVYSTCTFSPDEDEDCIRRFLTRHPDFTLLDTPVRPFFSPGRPDFTEDPEEADKMGIEKAVRVWPHKVNGEGHFIARLQKSPAAPDLSPVFP</sequence>
<keyword evidence="5 7" id="KW-0949">S-adenosyl-L-methionine</keyword>
<dbReference type="PROSITE" id="PS51686">
    <property type="entry name" value="SAM_MT_RSMB_NOP"/>
    <property type="match status" value="1"/>
</dbReference>
<dbReference type="SUPFAM" id="SSF53335">
    <property type="entry name" value="S-adenosyl-L-methionine-dependent methyltransferases"/>
    <property type="match status" value="1"/>
</dbReference>
<keyword evidence="6 7" id="KW-0694">RNA-binding</keyword>
<evidence type="ECO:0000256" key="6">
    <source>
        <dbReference type="ARBA" id="ARBA00022884"/>
    </source>
</evidence>
<evidence type="ECO:0000256" key="5">
    <source>
        <dbReference type="ARBA" id="ARBA00022691"/>
    </source>
</evidence>
<evidence type="ECO:0000313" key="9">
    <source>
        <dbReference type="EMBL" id="HIR60196.1"/>
    </source>
</evidence>
<dbReference type="InterPro" id="IPR001678">
    <property type="entry name" value="MeTrfase_RsmB-F_NOP2_dom"/>
</dbReference>
<dbReference type="PROSITE" id="PS01153">
    <property type="entry name" value="NOL1_NOP2_SUN"/>
    <property type="match status" value="1"/>
</dbReference>
<dbReference type="PRINTS" id="PR02008">
    <property type="entry name" value="RCMTFAMILY"/>
</dbReference>
<dbReference type="InterPro" id="IPR018314">
    <property type="entry name" value="RsmB/NOL1/NOP2-like_CS"/>
</dbReference>
<dbReference type="EMBL" id="DVHA01000038">
    <property type="protein sequence ID" value="HIR60196.1"/>
    <property type="molecule type" value="Genomic_DNA"/>
</dbReference>
<feature type="binding site" evidence="7">
    <location>
        <position position="190"/>
    </location>
    <ligand>
        <name>S-adenosyl-L-methionine</name>
        <dbReference type="ChEBI" id="CHEBI:59789"/>
    </ligand>
</feature>
<proteinExistence type="inferred from homology"/>
<feature type="non-terminal residue" evidence="9">
    <location>
        <position position="329"/>
    </location>
</feature>
<dbReference type="InterPro" id="IPR049560">
    <property type="entry name" value="MeTrfase_RsmB-F_NOP2_cat"/>
</dbReference>
<evidence type="ECO:0000256" key="7">
    <source>
        <dbReference type="PROSITE-ProRule" id="PRU01023"/>
    </source>
</evidence>
<evidence type="ECO:0000256" key="2">
    <source>
        <dbReference type="ARBA" id="ARBA00022490"/>
    </source>
</evidence>
<reference evidence="9" key="2">
    <citation type="journal article" date="2021" name="PeerJ">
        <title>Extensive microbial diversity within the chicken gut microbiome revealed by metagenomics and culture.</title>
        <authorList>
            <person name="Gilroy R."/>
            <person name="Ravi A."/>
            <person name="Getino M."/>
            <person name="Pursley I."/>
            <person name="Horton D.L."/>
            <person name="Alikhan N.F."/>
            <person name="Baker D."/>
            <person name="Gharbi K."/>
            <person name="Hall N."/>
            <person name="Watson M."/>
            <person name="Adriaenssens E.M."/>
            <person name="Foster-Nyarko E."/>
            <person name="Jarju S."/>
            <person name="Secka A."/>
            <person name="Antonio M."/>
            <person name="Oren A."/>
            <person name="Chaudhuri R.R."/>
            <person name="La Ragione R."/>
            <person name="Hildebrand F."/>
            <person name="Pallen M.J."/>
        </authorList>
    </citation>
    <scope>NUCLEOTIDE SEQUENCE</scope>
    <source>
        <strain evidence="9">CHK189-12415</strain>
    </source>
</reference>
<gene>
    <name evidence="9" type="ORF">IAB37_01285</name>
</gene>
<evidence type="ECO:0000313" key="10">
    <source>
        <dbReference type="Proteomes" id="UP000824241"/>
    </source>
</evidence>